<name>A0A9D1IVT3_9CLOT</name>
<dbReference type="EMBL" id="DVMR01000042">
    <property type="protein sequence ID" value="HIU43641.1"/>
    <property type="molecule type" value="Genomic_DNA"/>
</dbReference>
<evidence type="ECO:0008006" key="3">
    <source>
        <dbReference type="Google" id="ProtNLM"/>
    </source>
</evidence>
<evidence type="ECO:0000313" key="2">
    <source>
        <dbReference type="Proteomes" id="UP000824073"/>
    </source>
</evidence>
<reference evidence="1" key="1">
    <citation type="submission" date="2020-10" db="EMBL/GenBank/DDBJ databases">
        <authorList>
            <person name="Gilroy R."/>
        </authorList>
    </citation>
    <scope>NUCLEOTIDE SEQUENCE</scope>
    <source>
        <strain evidence="1">CHK191-8634</strain>
    </source>
</reference>
<accession>A0A9D1IVT3</accession>
<dbReference type="Proteomes" id="UP000824073">
    <property type="component" value="Unassembled WGS sequence"/>
</dbReference>
<proteinExistence type="predicted"/>
<dbReference type="AlphaFoldDB" id="A0A9D1IVT3"/>
<gene>
    <name evidence="1" type="ORF">IAB67_05005</name>
</gene>
<evidence type="ECO:0000313" key="1">
    <source>
        <dbReference type="EMBL" id="HIU43641.1"/>
    </source>
</evidence>
<dbReference type="Pfam" id="PF13177">
    <property type="entry name" value="DNA_pol3_delta2"/>
    <property type="match status" value="1"/>
</dbReference>
<dbReference type="SUPFAM" id="SSF52540">
    <property type="entry name" value="P-loop containing nucleoside triphosphate hydrolases"/>
    <property type="match status" value="1"/>
</dbReference>
<organism evidence="1 2">
    <name type="scientific">Candidatus Ventrousia excrementavium</name>
    <dbReference type="NCBI Taxonomy" id="2840961"/>
    <lineage>
        <taxon>Bacteria</taxon>
        <taxon>Bacillati</taxon>
        <taxon>Bacillota</taxon>
        <taxon>Clostridia</taxon>
        <taxon>Eubacteriales</taxon>
        <taxon>Clostridiaceae</taxon>
        <taxon>Clostridiaceae incertae sedis</taxon>
        <taxon>Candidatus Ventrousia</taxon>
    </lineage>
</organism>
<dbReference type="Gene3D" id="3.40.50.300">
    <property type="entry name" value="P-loop containing nucleotide triphosphate hydrolases"/>
    <property type="match status" value="1"/>
</dbReference>
<dbReference type="InterPro" id="IPR027417">
    <property type="entry name" value="P-loop_NTPase"/>
</dbReference>
<dbReference type="InterPro" id="IPR050238">
    <property type="entry name" value="DNA_Rep/Repair_Clamp_Loader"/>
</dbReference>
<sequence>MLFPSLLGNESIKHAFASAHALDSGCIILSGPRGSGKRTAAFDIAMGLLCTQDPAPCGRCGACVRMKAGSHPDYEFFNPDGGEIKVDAVRELRARSFIRPSEAARKVFVINAADKMNVQSQNALLKVLEEPVSTVFILLCENSEVLLQTVRSRSMHYRLEPLDPELLRELLAQRFPQAGPDAVCQAIESSGGYLGPAIDILSGAQSDVDTLAGSFASALRQDELSVFSCCMDASRLSRDDYAQFCDALCKRLAVLVRQGTSDSGFLLSLYEYVEKQKAQTAFNASVTALSGALAAFCGDNLKHSWRNT</sequence>
<dbReference type="GO" id="GO:0006261">
    <property type="term" value="P:DNA-templated DNA replication"/>
    <property type="evidence" value="ECO:0007669"/>
    <property type="project" value="TreeGrafter"/>
</dbReference>
<reference evidence="1" key="2">
    <citation type="journal article" date="2021" name="PeerJ">
        <title>Extensive microbial diversity within the chicken gut microbiome revealed by metagenomics and culture.</title>
        <authorList>
            <person name="Gilroy R."/>
            <person name="Ravi A."/>
            <person name="Getino M."/>
            <person name="Pursley I."/>
            <person name="Horton D.L."/>
            <person name="Alikhan N.F."/>
            <person name="Baker D."/>
            <person name="Gharbi K."/>
            <person name="Hall N."/>
            <person name="Watson M."/>
            <person name="Adriaenssens E.M."/>
            <person name="Foster-Nyarko E."/>
            <person name="Jarju S."/>
            <person name="Secka A."/>
            <person name="Antonio M."/>
            <person name="Oren A."/>
            <person name="Chaudhuri R.R."/>
            <person name="La Ragione R."/>
            <person name="Hildebrand F."/>
            <person name="Pallen M.J."/>
        </authorList>
    </citation>
    <scope>NUCLEOTIDE SEQUENCE</scope>
    <source>
        <strain evidence="1">CHK191-8634</strain>
    </source>
</reference>
<dbReference type="PANTHER" id="PTHR11669">
    <property type="entry name" value="REPLICATION FACTOR C / DNA POLYMERASE III GAMMA-TAU SUBUNIT"/>
    <property type="match status" value="1"/>
</dbReference>
<dbReference type="PANTHER" id="PTHR11669:SF8">
    <property type="entry name" value="DNA POLYMERASE III SUBUNIT DELTA"/>
    <property type="match status" value="1"/>
</dbReference>
<protein>
    <recommendedName>
        <fullName evidence="3">DNA polymerase III subunit delta</fullName>
    </recommendedName>
</protein>
<comment type="caution">
    <text evidence="1">The sequence shown here is derived from an EMBL/GenBank/DDBJ whole genome shotgun (WGS) entry which is preliminary data.</text>
</comment>